<dbReference type="AlphaFoldDB" id="A0A177ECY5"/>
<organism evidence="2 3">
    <name type="scientific">Nematocida displodere</name>
    <dbReference type="NCBI Taxonomy" id="1805483"/>
    <lineage>
        <taxon>Eukaryota</taxon>
        <taxon>Fungi</taxon>
        <taxon>Fungi incertae sedis</taxon>
        <taxon>Microsporidia</taxon>
        <taxon>Nematocida</taxon>
    </lineage>
</organism>
<evidence type="ECO:0000313" key="2">
    <source>
        <dbReference type="EMBL" id="OAG29250.1"/>
    </source>
</evidence>
<accession>A0A177ECY5</accession>
<comment type="caution">
    <text evidence="2">The sequence shown here is derived from an EMBL/GenBank/DDBJ whole genome shotgun (WGS) entry which is preliminary data.</text>
</comment>
<dbReference type="VEuPathDB" id="MicrosporidiaDB:NEDG_01323"/>
<dbReference type="RefSeq" id="XP_067543929.1">
    <property type="nucleotide sequence ID" value="XM_067688741.1"/>
</dbReference>
<sequence>MDMGSIKQDLESILLKKDSSKTTPPTLPKPAPNPKSAPPTLPKPNPKFGPQTMRPKPSSHPKCPNKPERTTSLPRPKRPETIYETFAMGDVEAVELPTHIMHEDRESPKKVQPLKTEVKSASPTTVLKSGGHDVLKPSATSKILTAALYSTFAAILAAKIESFCNLEALKTSDTIYLSYYDIEQARIAFSHMEAAERVVIDTRNIEAEYRAVEGVLNEMKNILYHHRNMEQCSATLKSDITAILQAMDLALKPLFSLSPMVRRVSHPDGGLDRTFVVLLRQLEEHQDIDYSWVELFINLRNKTHSWKSEREEQSSGLCQLKKLKIALHALEETLQPPQHLSIKSLSFSETDIEIERQECSLFEDTLEPENGFSEDTKPGKGEFSYILLNHLTSSALKFFFRSFRFKNEMKHLDIGINSVKELAGVPFEHVLALKELTLFFNQDSRSKFQTLNKEESLESLSGLIKRTENYLCIPYSIIEEMESPSLKSSLKRLDITELAVGLLILLPPSYKMRELATHSLTNLNLIFGSLVDIITIEAVEVALAWTAVWQKTVSKVCLQFPYAYKESPSTVNKIRDMQSRFPGIKSLSIYRNIIW</sequence>
<dbReference type="EMBL" id="LTDL01000041">
    <property type="protein sequence ID" value="OAG29250.1"/>
    <property type="molecule type" value="Genomic_DNA"/>
</dbReference>
<feature type="compositionally biased region" description="Pro residues" evidence="1">
    <location>
        <begin position="25"/>
        <end position="47"/>
    </location>
</feature>
<evidence type="ECO:0000313" key="3">
    <source>
        <dbReference type="Proteomes" id="UP000185944"/>
    </source>
</evidence>
<gene>
    <name evidence="2" type="ORF">NEDG_01323</name>
</gene>
<proteinExistence type="predicted"/>
<keyword evidence="3" id="KW-1185">Reference proteome</keyword>
<dbReference type="GeneID" id="93647673"/>
<feature type="compositionally biased region" description="Basic and acidic residues" evidence="1">
    <location>
        <begin position="8"/>
        <end position="20"/>
    </location>
</feature>
<dbReference type="Proteomes" id="UP000185944">
    <property type="component" value="Unassembled WGS sequence"/>
</dbReference>
<reference evidence="2 3" key="1">
    <citation type="submission" date="2016-02" db="EMBL/GenBank/DDBJ databases">
        <title>Discovery of a natural microsporidian pathogen with a broad tissue tropism in Caenorhabditis elegans.</title>
        <authorList>
            <person name="Luallen R.J."/>
            <person name="Reinke A.W."/>
            <person name="Tong L."/>
            <person name="Botts M.R."/>
            <person name="Felix M.-A."/>
            <person name="Troemel E.R."/>
        </authorList>
    </citation>
    <scope>NUCLEOTIDE SEQUENCE [LARGE SCALE GENOMIC DNA]</scope>
    <source>
        <strain evidence="2 3">JUm2807</strain>
    </source>
</reference>
<protein>
    <submittedName>
        <fullName evidence="2">Uncharacterized protein</fullName>
    </submittedName>
</protein>
<evidence type="ECO:0000256" key="1">
    <source>
        <dbReference type="SAM" id="MobiDB-lite"/>
    </source>
</evidence>
<feature type="region of interest" description="Disordered" evidence="1">
    <location>
        <begin position="1"/>
        <end position="79"/>
    </location>
</feature>
<name>A0A177ECY5_9MICR</name>
<feature type="region of interest" description="Disordered" evidence="1">
    <location>
        <begin position="104"/>
        <end position="129"/>
    </location>
</feature>